<proteinExistence type="predicted"/>
<sequence length="269" mass="28285">MAAGERLVTGQTRVIFMIGSPITQARSPYLFNTYFADHGADRIMVPVDVGARALPGFVEMIREASNCDGFVSTIPNKGSLLDLVDDASPTAKALASVNVVKRGADGRLSGDMADGAGFWNGVSRAGFEVRGSSVVLAGAGAAGIAIAHEFAERGGRRLAVWSREHREIEALIAVLAGKGLAVEPGIPLSLDGFSMAINATPVGMAYAPGSVFPRELLATMRRGSFAADAITEPVETQFLRDAAAIGLQTVNGRAMTFGQFERLREFLGV</sequence>
<gene>
    <name evidence="5" type="ORF">V1479_06835</name>
</gene>
<keyword evidence="3" id="KW-0028">Amino-acid biosynthesis</keyword>
<keyword evidence="6" id="KW-1185">Reference proteome</keyword>
<name>A0ABV3WQS3_9HYPH</name>
<evidence type="ECO:0000313" key="6">
    <source>
        <dbReference type="Proteomes" id="UP001559025"/>
    </source>
</evidence>
<dbReference type="Gene3D" id="3.40.50.10860">
    <property type="entry name" value="Leucine Dehydrogenase, chain A, domain 1"/>
    <property type="match status" value="1"/>
</dbReference>
<dbReference type="InterPro" id="IPR036291">
    <property type="entry name" value="NAD(P)-bd_dom_sf"/>
</dbReference>
<dbReference type="RefSeq" id="WP_173187024.1">
    <property type="nucleotide sequence ID" value="NZ_JABETK010000001.1"/>
</dbReference>
<dbReference type="PANTHER" id="PTHR21089:SF1">
    <property type="entry name" value="BIFUNCTIONAL 3-DEHYDROQUINATE DEHYDRATASE_SHIKIMATE DEHYDROGENASE, CHLOROPLASTIC"/>
    <property type="match status" value="1"/>
</dbReference>
<dbReference type="Gene3D" id="3.40.50.720">
    <property type="entry name" value="NAD(P)-binding Rossmann-like Domain"/>
    <property type="match status" value="1"/>
</dbReference>
<dbReference type="SUPFAM" id="SSF53223">
    <property type="entry name" value="Aminoacid dehydrogenase-like, N-terminal domain"/>
    <property type="match status" value="1"/>
</dbReference>
<evidence type="ECO:0000256" key="1">
    <source>
        <dbReference type="ARBA" id="ARBA00004871"/>
    </source>
</evidence>
<feature type="domain" description="Shikimate dehydrogenase substrate binding N-terminal" evidence="4">
    <location>
        <begin position="18"/>
        <end position="100"/>
    </location>
</feature>
<reference evidence="5 6" key="1">
    <citation type="submission" date="2024-01" db="EMBL/GenBank/DDBJ databases">
        <title>New evidence supports the origin of RcGTA from prophage.</title>
        <authorList>
            <person name="Xu Y."/>
            <person name="Liu B."/>
            <person name="Chen F."/>
        </authorList>
    </citation>
    <scope>NUCLEOTIDE SEQUENCE [LARGE SCALE GENOMIC DNA]</scope>
    <source>
        <strain evidence="5 6">CBW1107-2</strain>
    </source>
</reference>
<dbReference type="InterPro" id="IPR022893">
    <property type="entry name" value="Shikimate_DH_fam"/>
</dbReference>
<keyword evidence="2" id="KW-0560">Oxidoreductase</keyword>
<dbReference type="InterPro" id="IPR046346">
    <property type="entry name" value="Aminoacid_DH-like_N_sf"/>
</dbReference>
<keyword evidence="3" id="KW-0057">Aromatic amino acid biosynthesis</keyword>
<accession>A0ABV3WQS3</accession>
<evidence type="ECO:0000313" key="5">
    <source>
        <dbReference type="EMBL" id="MEX4007012.1"/>
    </source>
</evidence>
<dbReference type="Pfam" id="PF08501">
    <property type="entry name" value="Shikimate_dh_N"/>
    <property type="match status" value="1"/>
</dbReference>
<dbReference type="SUPFAM" id="SSF51735">
    <property type="entry name" value="NAD(P)-binding Rossmann-fold domains"/>
    <property type="match status" value="1"/>
</dbReference>
<evidence type="ECO:0000259" key="4">
    <source>
        <dbReference type="Pfam" id="PF08501"/>
    </source>
</evidence>
<dbReference type="EMBL" id="JAZHFV010000002">
    <property type="protein sequence ID" value="MEX4007012.1"/>
    <property type="molecule type" value="Genomic_DNA"/>
</dbReference>
<organism evidence="5 6">
    <name type="scientific">Neoaquamicrobium sediminum</name>
    <dbReference type="NCBI Taxonomy" id="1849104"/>
    <lineage>
        <taxon>Bacteria</taxon>
        <taxon>Pseudomonadati</taxon>
        <taxon>Pseudomonadota</taxon>
        <taxon>Alphaproteobacteria</taxon>
        <taxon>Hyphomicrobiales</taxon>
        <taxon>Phyllobacteriaceae</taxon>
        <taxon>Neoaquamicrobium</taxon>
    </lineage>
</organism>
<comment type="pathway">
    <text evidence="1">Metabolic intermediate biosynthesis; chorismate biosynthesis; chorismate from D-erythrose 4-phosphate and phosphoenolpyruvate: step 4/7.</text>
</comment>
<dbReference type="PANTHER" id="PTHR21089">
    <property type="entry name" value="SHIKIMATE DEHYDROGENASE"/>
    <property type="match status" value="1"/>
</dbReference>
<dbReference type="InterPro" id="IPR013708">
    <property type="entry name" value="Shikimate_DH-bd_N"/>
</dbReference>
<evidence type="ECO:0000256" key="2">
    <source>
        <dbReference type="ARBA" id="ARBA00023002"/>
    </source>
</evidence>
<protein>
    <recommendedName>
        <fullName evidence="4">Shikimate dehydrogenase substrate binding N-terminal domain-containing protein</fullName>
    </recommendedName>
</protein>
<comment type="caution">
    <text evidence="5">The sequence shown here is derived from an EMBL/GenBank/DDBJ whole genome shotgun (WGS) entry which is preliminary data.</text>
</comment>
<evidence type="ECO:0000256" key="3">
    <source>
        <dbReference type="ARBA" id="ARBA00023141"/>
    </source>
</evidence>
<dbReference type="Proteomes" id="UP001559025">
    <property type="component" value="Unassembled WGS sequence"/>
</dbReference>